<accession>A0A430PXX8</accession>
<gene>
    <name evidence="1" type="ORF">DC041_0002140</name>
</gene>
<evidence type="ECO:0000313" key="2">
    <source>
        <dbReference type="Proteomes" id="UP000290809"/>
    </source>
</evidence>
<reference evidence="1 2" key="1">
    <citation type="journal article" date="2019" name="PLoS Pathog.">
        <title>Genome sequence of the bovine parasite Schistosoma bovis Tanzania.</title>
        <authorList>
            <person name="Oey H."/>
            <person name="Zakrzewski M."/>
            <person name="Gobert G."/>
            <person name="Gravermann K."/>
            <person name="Stoye J."/>
            <person name="Jones M."/>
            <person name="Mcmanus D."/>
            <person name="Krause L."/>
        </authorList>
    </citation>
    <scope>NUCLEOTIDE SEQUENCE [LARGE SCALE GENOMIC DNA]</scope>
    <source>
        <strain evidence="1 2">TAN1997</strain>
    </source>
</reference>
<sequence length="254" mass="29941">MLDSKKFSSENQLNMSETWNWANYDIHLNNNHNGNNGDLEQNKCLNDFPNTNHQIHLPSIESVRRLTHYDNNLNHIYNNELYSTCFYNQNQNQNQNQHDHLHKSEYNLPQIIDHNNEQYEIDLQKLPKTNYDNYFINHDRNNTNHIDRIIDYFPIINTDTNDLISSTPNSLIHLNQIDQYTLITCNEVKGNDNSSTIVHSNNNNNNNNNNDNDNIINESKENSNLTIQQHLWDIKDLKLPKVSIIIYYSVNSMS</sequence>
<dbReference type="EMBL" id="QMKO01004301">
    <property type="protein sequence ID" value="RTG80279.1"/>
    <property type="molecule type" value="Genomic_DNA"/>
</dbReference>
<organism evidence="1 2">
    <name type="scientific">Schistosoma bovis</name>
    <name type="common">Blood fluke</name>
    <dbReference type="NCBI Taxonomy" id="6184"/>
    <lineage>
        <taxon>Eukaryota</taxon>
        <taxon>Metazoa</taxon>
        <taxon>Spiralia</taxon>
        <taxon>Lophotrochozoa</taxon>
        <taxon>Platyhelminthes</taxon>
        <taxon>Trematoda</taxon>
        <taxon>Digenea</taxon>
        <taxon>Strigeidida</taxon>
        <taxon>Schistosomatoidea</taxon>
        <taxon>Schistosomatidae</taxon>
        <taxon>Schistosoma</taxon>
    </lineage>
</organism>
<proteinExistence type="predicted"/>
<comment type="caution">
    <text evidence="1">The sequence shown here is derived from an EMBL/GenBank/DDBJ whole genome shotgun (WGS) entry which is preliminary data.</text>
</comment>
<name>A0A430PXX8_SCHBO</name>
<evidence type="ECO:0000313" key="1">
    <source>
        <dbReference type="EMBL" id="RTG80279.1"/>
    </source>
</evidence>
<dbReference type="Proteomes" id="UP000290809">
    <property type="component" value="Unassembled WGS sequence"/>
</dbReference>
<dbReference type="AlphaFoldDB" id="A0A430PXX8"/>
<protein>
    <submittedName>
        <fullName evidence="1">Chorion-specific transcription factor GCM</fullName>
    </submittedName>
</protein>
<keyword evidence="2" id="KW-1185">Reference proteome</keyword>